<name>M1V077_9CORY</name>
<dbReference type="InterPro" id="IPR009061">
    <property type="entry name" value="DNA-bd_dom_put_sf"/>
</dbReference>
<organism evidence="2 3">
    <name type="scientific">Corynebacterium callunae DSM 20147</name>
    <dbReference type="NCBI Taxonomy" id="1121353"/>
    <lineage>
        <taxon>Bacteria</taxon>
        <taxon>Bacillati</taxon>
        <taxon>Actinomycetota</taxon>
        <taxon>Actinomycetes</taxon>
        <taxon>Mycobacteriales</taxon>
        <taxon>Corynebacteriaceae</taxon>
        <taxon>Corynebacterium</taxon>
    </lineage>
</organism>
<dbReference type="Proteomes" id="UP000011760">
    <property type="component" value="Chromosome"/>
</dbReference>
<reference evidence="2 3" key="1">
    <citation type="submission" date="2013-02" db="EMBL/GenBank/DDBJ databases">
        <title>The complete genome sequence of Corynebacterium callunae DSM 20147.</title>
        <authorList>
            <person name="Ruckert C."/>
            <person name="Albersmeier A."/>
            <person name="Kalinowski J."/>
        </authorList>
    </citation>
    <scope>NUCLEOTIDE SEQUENCE [LARGE SCALE GENOMIC DNA]</scope>
    <source>
        <strain evidence="2 3">DSM 20147</strain>
    </source>
</reference>
<dbReference type="AlphaFoldDB" id="M1V077"/>
<dbReference type="PATRIC" id="fig|1121353.3.peg.2259"/>
<evidence type="ECO:0000313" key="3">
    <source>
        <dbReference type="Proteomes" id="UP000011760"/>
    </source>
</evidence>
<dbReference type="HOGENOM" id="CLU_140176_9_1_11"/>
<keyword evidence="3" id="KW-1185">Reference proteome</keyword>
<dbReference type="EMBL" id="CP004354">
    <property type="protein sequence ID" value="AGG67638.1"/>
    <property type="molecule type" value="Genomic_DNA"/>
</dbReference>
<dbReference type="KEGG" id="ccn:H924_11050"/>
<dbReference type="OrthoDB" id="194758at2"/>
<dbReference type="SUPFAM" id="SSF46955">
    <property type="entry name" value="Putative DNA-binding domain"/>
    <property type="match status" value="1"/>
</dbReference>
<protein>
    <submittedName>
        <fullName evidence="2">Regulatory protein MerR</fullName>
    </submittedName>
</protein>
<accession>M1V077</accession>
<evidence type="ECO:0000259" key="1">
    <source>
        <dbReference type="Pfam" id="PF12728"/>
    </source>
</evidence>
<dbReference type="STRING" id="1121353.H924_11050"/>
<sequence length="62" mass="7039">MFDMKQDAVTPAELAESTGFSINTIATWRSRGKGPKFVRIMGRVYYLKSDVNQWINDQINAA</sequence>
<feature type="domain" description="Helix-turn-helix" evidence="1">
    <location>
        <begin position="10"/>
        <end position="58"/>
    </location>
</feature>
<proteinExistence type="predicted"/>
<dbReference type="RefSeq" id="WP_015652064.1">
    <property type="nucleotide sequence ID" value="NC_020506.1"/>
</dbReference>
<gene>
    <name evidence="2" type="ORF">H924_11050</name>
</gene>
<dbReference type="Pfam" id="PF12728">
    <property type="entry name" value="HTH_17"/>
    <property type="match status" value="1"/>
</dbReference>
<dbReference type="InterPro" id="IPR041657">
    <property type="entry name" value="HTH_17"/>
</dbReference>
<evidence type="ECO:0000313" key="2">
    <source>
        <dbReference type="EMBL" id="AGG67638.1"/>
    </source>
</evidence>